<keyword evidence="13 19" id="KW-1133">Transmembrane helix</keyword>
<evidence type="ECO:0000313" key="23">
    <source>
        <dbReference type="Proteomes" id="UP000364291"/>
    </source>
</evidence>
<dbReference type="UniPathway" id="UPA00557">
    <property type="reaction ID" value="UER00614"/>
</dbReference>
<evidence type="ECO:0000256" key="19">
    <source>
        <dbReference type="SAM" id="Phobius"/>
    </source>
</evidence>
<evidence type="ECO:0000313" key="21">
    <source>
        <dbReference type="EMBL" id="VVG73508.1"/>
    </source>
</evidence>
<dbReference type="AlphaFoldDB" id="A0A0B5FJ51"/>
<dbReference type="PANTHER" id="PTHR46382:SF1">
    <property type="entry name" value="PHOSPHATIDATE CYTIDYLYLTRANSFERASE"/>
    <property type="match status" value="1"/>
</dbReference>
<feature type="transmembrane region" description="Helical" evidence="19">
    <location>
        <begin position="6"/>
        <end position="39"/>
    </location>
</feature>
<keyword evidence="16" id="KW-0594">Phospholipid biosynthesis</keyword>
<dbReference type="GO" id="GO:0016024">
    <property type="term" value="P:CDP-diacylglycerol biosynthetic process"/>
    <property type="evidence" value="ECO:0007669"/>
    <property type="project" value="UniProtKB-UniPathway"/>
</dbReference>
<evidence type="ECO:0000256" key="7">
    <source>
        <dbReference type="ARBA" id="ARBA00019373"/>
    </source>
</evidence>
<protein>
    <recommendedName>
        <fullName evidence="7 18">Phosphatidate cytidylyltransferase</fullName>
        <ecNumber evidence="6 18">2.7.7.41</ecNumber>
    </recommendedName>
</protein>
<keyword evidence="11 18" id="KW-0812">Transmembrane</keyword>
<comment type="catalytic activity">
    <reaction evidence="1 18">
        <text>a 1,2-diacyl-sn-glycero-3-phosphate + CTP + H(+) = a CDP-1,2-diacyl-sn-glycerol + diphosphate</text>
        <dbReference type="Rhea" id="RHEA:16229"/>
        <dbReference type="ChEBI" id="CHEBI:15378"/>
        <dbReference type="ChEBI" id="CHEBI:33019"/>
        <dbReference type="ChEBI" id="CHEBI:37563"/>
        <dbReference type="ChEBI" id="CHEBI:58332"/>
        <dbReference type="ChEBI" id="CHEBI:58608"/>
        <dbReference type="EC" id="2.7.7.41"/>
    </reaction>
</comment>
<evidence type="ECO:0000256" key="11">
    <source>
        <dbReference type="ARBA" id="ARBA00022692"/>
    </source>
</evidence>
<keyword evidence="22" id="KW-1185">Reference proteome</keyword>
<evidence type="ECO:0000256" key="6">
    <source>
        <dbReference type="ARBA" id="ARBA00012487"/>
    </source>
</evidence>
<accession>A0A0B5FJ51</accession>
<dbReference type="Proteomes" id="UP000364291">
    <property type="component" value="Unassembled WGS sequence"/>
</dbReference>
<gene>
    <name evidence="20" type="ORF">EJE83_14065</name>
    <name evidence="21" type="ORF">PAP18089_04517</name>
</gene>
<dbReference type="EC" id="2.7.7.41" evidence="6 18"/>
<evidence type="ECO:0000256" key="8">
    <source>
        <dbReference type="ARBA" id="ARBA00022475"/>
    </source>
</evidence>
<evidence type="ECO:0000256" key="5">
    <source>
        <dbReference type="ARBA" id="ARBA00010185"/>
    </source>
</evidence>
<evidence type="ECO:0000256" key="17">
    <source>
        <dbReference type="ARBA" id="ARBA00023264"/>
    </source>
</evidence>
<dbReference type="STRING" id="93218.XM39_19115"/>
<evidence type="ECO:0000256" key="2">
    <source>
        <dbReference type="ARBA" id="ARBA00004651"/>
    </source>
</evidence>
<dbReference type="GO" id="GO:0004605">
    <property type="term" value="F:phosphatidate cytidylyltransferase activity"/>
    <property type="evidence" value="ECO:0007669"/>
    <property type="project" value="UniProtKB-EC"/>
</dbReference>
<feature type="transmembrane region" description="Helical" evidence="19">
    <location>
        <begin position="130"/>
        <end position="152"/>
    </location>
</feature>
<organism evidence="21 23">
    <name type="scientific">Pandoraea apista</name>
    <dbReference type="NCBI Taxonomy" id="93218"/>
    <lineage>
        <taxon>Bacteria</taxon>
        <taxon>Pseudomonadati</taxon>
        <taxon>Pseudomonadota</taxon>
        <taxon>Betaproteobacteria</taxon>
        <taxon>Burkholderiales</taxon>
        <taxon>Burkholderiaceae</taxon>
        <taxon>Pandoraea</taxon>
    </lineage>
</organism>
<evidence type="ECO:0000256" key="16">
    <source>
        <dbReference type="ARBA" id="ARBA00023209"/>
    </source>
</evidence>
<comment type="similarity">
    <text evidence="5 18">Belongs to the CDS family.</text>
</comment>
<dbReference type="PROSITE" id="PS01315">
    <property type="entry name" value="CDS"/>
    <property type="match status" value="1"/>
</dbReference>
<reference evidence="20 22" key="1">
    <citation type="submission" date="2018-12" db="EMBL/GenBank/DDBJ databases">
        <title>Whole genome sequence of a Pandoraea apista isolate from a patient with cystic fibrosis.</title>
        <authorList>
            <person name="Kenna D.T."/>
            <person name="Turton J.F."/>
        </authorList>
    </citation>
    <scope>NUCLEOTIDE SEQUENCE [LARGE SCALE GENOMIC DNA]</scope>
    <source>
        <strain evidence="20 22">Pa13324</strain>
    </source>
</reference>
<evidence type="ECO:0000313" key="20">
    <source>
        <dbReference type="EMBL" id="RSK80137.1"/>
    </source>
</evidence>
<proteinExistence type="inferred from homology"/>
<name>A0A0B5FJ51_9BURK</name>
<keyword evidence="15 19" id="KW-0472">Membrane</keyword>
<evidence type="ECO:0000256" key="14">
    <source>
        <dbReference type="ARBA" id="ARBA00023098"/>
    </source>
</evidence>
<evidence type="ECO:0000256" key="10">
    <source>
        <dbReference type="ARBA" id="ARBA00022679"/>
    </source>
</evidence>
<evidence type="ECO:0000256" key="12">
    <source>
        <dbReference type="ARBA" id="ARBA00022695"/>
    </source>
</evidence>
<evidence type="ECO:0000256" key="13">
    <source>
        <dbReference type="ARBA" id="ARBA00022989"/>
    </source>
</evidence>
<dbReference type="Pfam" id="PF01148">
    <property type="entry name" value="CTP_transf_1"/>
    <property type="match status" value="1"/>
</dbReference>
<keyword evidence="10 18" id="KW-0808">Transferase</keyword>
<comment type="pathway">
    <text evidence="3 18">Phospholipid metabolism; CDP-diacylglycerol biosynthesis; CDP-diacylglycerol from sn-glycerol 3-phosphate: step 3/3.</text>
</comment>
<dbReference type="KEGG" id="papi:SG18_18925"/>
<evidence type="ECO:0000256" key="18">
    <source>
        <dbReference type="RuleBase" id="RU003938"/>
    </source>
</evidence>
<feature type="transmembrane region" description="Helical" evidence="19">
    <location>
        <begin position="173"/>
        <end position="193"/>
    </location>
</feature>
<keyword evidence="8" id="KW-1003">Cell membrane</keyword>
<sequence>MLKTRVITAVVLLAILLPVIFVGTPAQFALLAAVIVAAAGWEWGRLVGLNGTGAIFYGALALLGVGFTWAGGWTLSSIWLKPAAVFWLLAGPYTLARKPATKGAWRGLLLVAGPVLLIAAWQALCLARERGVAFLLSVLVIVWLADTGAYFAGRAFGRRKLAPSISPGKSWEGAIGGWLLVLAAAAAVLASGLHAPTIVSHLADTLGLTLGALALTVLVAFSVVGDLFESQLKRQAGVKDSSALLPGHGGVLDRIDALLPVLPLALLFV</sequence>
<comment type="pathway">
    <text evidence="4">Lipid metabolism.</text>
</comment>
<evidence type="ECO:0000256" key="9">
    <source>
        <dbReference type="ARBA" id="ARBA00022516"/>
    </source>
</evidence>
<evidence type="ECO:0000313" key="22">
    <source>
        <dbReference type="Proteomes" id="UP000270216"/>
    </source>
</evidence>
<keyword evidence="17" id="KW-1208">Phospholipid metabolism</keyword>
<dbReference type="PANTHER" id="PTHR46382">
    <property type="entry name" value="PHOSPHATIDATE CYTIDYLYLTRANSFERASE"/>
    <property type="match status" value="1"/>
</dbReference>
<dbReference type="RefSeq" id="WP_042115774.1">
    <property type="nucleotide sequence ID" value="NZ_CABPSX010000011.1"/>
</dbReference>
<evidence type="ECO:0000256" key="15">
    <source>
        <dbReference type="ARBA" id="ARBA00023136"/>
    </source>
</evidence>
<feature type="transmembrane region" description="Helical" evidence="19">
    <location>
        <begin position="51"/>
        <end position="72"/>
    </location>
</feature>
<keyword evidence="12 18" id="KW-0548">Nucleotidyltransferase</keyword>
<dbReference type="Proteomes" id="UP000270216">
    <property type="component" value="Unassembled WGS sequence"/>
</dbReference>
<feature type="transmembrane region" description="Helical" evidence="19">
    <location>
        <begin position="205"/>
        <end position="224"/>
    </location>
</feature>
<dbReference type="GO" id="GO:0005886">
    <property type="term" value="C:plasma membrane"/>
    <property type="evidence" value="ECO:0007669"/>
    <property type="project" value="UniProtKB-SubCell"/>
</dbReference>
<dbReference type="EMBL" id="CABPSX010000011">
    <property type="protein sequence ID" value="VVG73508.1"/>
    <property type="molecule type" value="Genomic_DNA"/>
</dbReference>
<reference evidence="21 23" key="2">
    <citation type="submission" date="2019-08" db="EMBL/GenBank/DDBJ databases">
        <authorList>
            <person name="Peeters C."/>
        </authorList>
    </citation>
    <scope>NUCLEOTIDE SEQUENCE [LARGE SCALE GENOMIC DNA]</scope>
    <source>
        <strain evidence="21 23">LMG 18089</strain>
    </source>
</reference>
<dbReference type="EMBL" id="RWHX01000023">
    <property type="protein sequence ID" value="RSK80137.1"/>
    <property type="molecule type" value="Genomic_DNA"/>
</dbReference>
<keyword evidence="9" id="KW-0444">Lipid biosynthesis</keyword>
<dbReference type="OrthoDB" id="9799199at2"/>
<dbReference type="InterPro" id="IPR000374">
    <property type="entry name" value="PC_trans"/>
</dbReference>
<feature type="transmembrane region" description="Helical" evidence="19">
    <location>
        <begin position="107"/>
        <end position="124"/>
    </location>
</feature>
<evidence type="ECO:0000256" key="1">
    <source>
        <dbReference type="ARBA" id="ARBA00001698"/>
    </source>
</evidence>
<dbReference type="GeneID" id="47014600"/>
<keyword evidence="14" id="KW-0443">Lipid metabolism</keyword>
<comment type="subcellular location">
    <subcellularLocation>
        <location evidence="2">Cell membrane</location>
        <topology evidence="2">Multi-pass membrane protein</topology>
    </subcellularLocation>
</comment>
<evidence type="ECO:0000256" key="4">
    <source>
        <dbReference type="ARBA" id="ARBA00005189"/>
    </source>
</evidence>
<evidence type="ECO:0000256" key="3">
    <source>
        <dbReference type="ARBA" id="ARBA00005119"/>
    </source>
</evidence>